<reference evidence="2 3" key="1">
    <citation type="submission" date="2019-03" db="EMBL/GenBank/DDBJ databases">
        <title>Genomic Encyclopedia of Archaeal and Bacterial Type Strains, Phase II (KMG-II): from individual species to whole genera.</title>
        <authorList>
            <person name="Goeker M."/>
        </authorList>
    </citation>
    <scope>NUCLEOTIDE SEQUENCE [LARGE SCALE GENOMIC DNA]</scope>
    <source>
        <strain evidence="2 3">DSM 45499</strain>
    </source>
</reference>
<evidence type="ECO:0000256" key="1">
    <source>
        <dbReference type="SAM" id="MobiDB-lite"/>
    </source>
</evidence>
<feature type="compositionally biased region" description="Basic and acidic residues" evidence="1">
    <location>
        <begin position="293"/>
        <end position="308"/>
    </location>
</feature>
<dbReference type="EMBL" id="SOCP01000011">
    <property type="protein sequence ID" value="TDV46205.1"/>
    <property type="molecule type" value="Genomic_DNA"/>
</dbReference>
<dbReference type="OrthoDB" id="3658741at2"/>
<keyword evidence="3" id="KW-1185">Reference proteome</keyword>
<dbReference type="RefSeq" id="WP_133905863.1">
    <property type="nucleotide sequence ID" value="NZ_SOCP01000011.1"/>
</dbReference>
<comment type="caution">
    <text evidence="2">The sequence shown here is derived from an EMBL/GenBank/DDBJ whole genome shotgun (WGS) entry which is preliminary data.</text>
</comment>
<evidence type="ECO:0000313" key="2">
    <source>
        <dbReference type="EMBL" id="TDV46205.1"/>
    </source>
</evidence>
<proteinExistence type="predicted"/>
<feature type="region of interest" description="Disordered" evidence="1">
    <location>
        <begin position="278"/>
        <end position="321"/>
    </location>
</feature>
<dbReference type="Proteomes" id="UP000294927">
    <property type="component" value="Unassembled WGS sequence"/>
</dbReference>
<sequence length="321" mass="35206">MPVSDDDLRSASYALAHAMRQMLAADGLDPDIVGNPDQTDSDVFARSLEIDAELYMSMNLELLKDEYEEILGAAETTKWESDPNGVVELARSDIGSWWVGPASDAFTTQLNKIVQCIDSQYVYTVHAATAVSMMYAVNGQFRASCLDLMQKTAQHCDAVANELEKPPPEWSEAGMGLFKAAVDAIKNVDPSKIKDWAVDQIYSQIGSALKPAPVAGTAAIPVVDGYAAARDRLLAAYEDNLDEVRGWIKNRRDALAGLTVAMPDELPPCTDVDSPDFRYDQFSYSPEPQVHGPEVERERQKYVDEKPKPGGIISERLDGEG</sequence>
<name>A0A4R7VB57_9PSEU</name>
<dbReference type="AlphaFoldDB" id="A0A4R7VB57"/>
<gene>
    <name evidence="2" type="ORF">CLV71_111163</name>
</gene>
<accession>A0A4R7VB57</accession>
<protein>
    <submittedName>
        <fullName evidence="2">Uncharacterized protein</fullName>
    </submittedName>
</protein>
<evidence type="ECO:0000313" key="3">
    <source>
        <dbReference type="Proteomes" id="UP000294927"/>
    </source>
</evidence>
<organism evidence="2 3">
    <name type="scientific">Actinophytocola oryzae</name>
    <dbReference type="NCBI Taxonomy" id="502181"/>
    <lineage>
        <taxon>Bacteria</taxon>
        <taxon>Bacillati</taxon>
        <taxon>Actinomycetota</taxon>
        <taxon>Actinomycetes</taxon>
        <taxon>Pseudonocardiales</taxon>
        <taxon>Pseudonocardiaceae</taxon>
    </lineage>
</organism>